<keyword evidence="2" id="KW-1185">Reference proteome</keyword>
<name>A0ACD0NWI1_9BASI</name>
<gene>
    <name evidence="1" type="ORF">IE53DRAFT_110835</name>
</gene>
<organism evidence="1 2">
    <name type="scientific">Violaceomyces palustris</name>
    <dbReference type="NCBI Taxonomy" id="1673888"/>
    <lineage>
        <taxon>Eukaryota</taxon>
        <taxon>Fungi</taxon>
        <taxon>Dikarya</taxon>
        <taxon>Basidiomycota</taxon>
        <taxon>Ustilaginomycotina</taxon>
        <taxon>Ustilaginomycetes</taxon>
        <taxon>Violaceomycetales</taxon>
        <taxon>Violaceomycetaceae</taxon>
        <taxon>Violaceomyces</taxon>
    </lineage>
</organism>
<proteinExistence type="predicted"/>
<sequence length="592" mass="65527">MGIRQRLDDINSRISLNQETALDNHDLRPIPKGKRTWKSRDWISMWVSDQYAPATWELGSSLAGLGLPARVAIPLSFFGFLIIGVVMWLAGNIGATYHIPFPVINRSAWGIRGSYFPVFARAFLALMWLTILTYNGGNVVEQMLIALSPRFANMSNAFPESANITSRGLLCFFIYWAIQTPISMIPIGKLKYFFAFKALVCPPAFIAIGIWALVATKGGGPLVRGTLADVEGNKAWACIQGLNIVTTIYCTVSVNISDFTRYSSNAKNTWQQILLVPLTGTIPVACGYFAADACNQLYGVEAWDPATLIRQWGSRPCVFLGGLAFLISTIGVNISANSVSFATDFMSLFPRYLDLKRGALLAALLAVAMTPWNIVNDATAFVNFLGAYGCWLGPISGVMLTDYYLLRRQRLDIRELYKHPEGIYSYTYGLNLRAYLAFLVAFVPNVPGFVNAINPKAISHDTPTYRFNWYFGFSVASMVYYLTCRFILPLPANSLIDEAVYPDDLDASPDGFEQGKECSHNGPSMEESNVGRYRAKVKRLFLSTPKAEVDRDEDDGVYSDQSSGSATPDLKLHSHGSQVITNIDLADKKGFR</sequence>
<evidence type="ECO:0000313" key="2">
    <source>
        <dbReference type="Proteomes" id="UP000245626"/>
    </source>
</evidence>
<protein>
    <submittedName>
        <fullName evidence="1">Uncharacterized protein</fullName>
    </submittedName>
</protein>
<dbReference type="EMBL" id="KZ819968">
    <property type="protein sequence ID" value="PWN50112.1"/>
    <property type="molecule type" value="Genomic_DNA"/>
</dbReference>
<accession>A0ACD0NWI1</accession>
<reference evidence="1 2" key="1">
    <citation type="journal article" date="2018" name="Mol. Biol. Evol.">
        <title>Broad Genomic Sampling Reveals a Smut Pathogenic Ancestry of the Fungal Clade Ustilaginomycotina.</title>
        <authorList>
            <person name="Kijpornyongpan T."/>
            <person name="Mondo S.J."/>
            <person name="Barry K."/>
            <person name="Sandor L."/>
            <person name="Lee J."/>
            <person name="Lipzen A."/>
            <person name="Pangilinan J."/>
            <person name="LaButti K."/>
            <person name="Hainaut M."/>
            <person name="Henrissat B."/>
            <person name="Grigoriev I.V."/>
            <person name="Spatafora J.W."/>
            <person name="Aime M.C."/>
        </authorList>
    </citation>
    <scope>NUCLEOTIDE SEQUENCE [LARGE SCALE GENOMIC DNA]</scope>
    <source>
        <strain evidence="1 2">SA 807</strain>
    </source>
</reference>
<evidence type="ECO:0000313" key="1">
    <source>
        <dbReference type="EMBL" id="PWN50112.1"/>
    </source>
</evidence>
<dbReference type="Proteomes" id="UP000245626">
    <property type="component" value="Unassembled WGS sequence"/>
</dbReference>